<proteinExistence type="predicted"/>
<dbReference type="AlphaFoldDB" id="A0AAN6M0A8"/>
<reference evidence="1 2" key="1">
    <citation type="submission" date="2021-02" db="EMBL/GenBank/DDBJ databases">
        <title>Genome assembly of Pseudopithomyces chartarum.</title>
        <authorList>
            <person name="Jauregui R."/>
            <person name="Singh J."/>
            <person name="Voisey C."/>
        </authorList>
    </citation>
    <scope>NUCLEOTIDE SEQUENCE [LARGE SCALE GENOMIC DNA]</scope>
    <source>
        <strain evidence="1 2">AGR01</strain>
    </source>
</reference>
<protein>
    <submittedName>
        <fullName evidence="1">Uncharacterized protein</fullName>
    </submittedName>
</protein>
<sequence length="397" mass="44440">MFRDIDFTWDANSIDGPPITPLLRSIFNNIHFQRSIQSLTLKALNYRGFQEPGFGGDVLLPCHTHRIPTEDWEIFDKALQVCPCEGKFECDDPTTREGNLNAAIAVLIRHCSRIRSLHVDVHFFMHTYRLPAMFKSTISRVSGPWGKQAWFSNLNHVTVSYTPNSYHTPLPPVTERYAVDLPVTPNTFLKLFYLPAVKNLDLVFFPDVANVEDSRDDTSKSTVWPFPQKPVVSNLTKLHLRRSPALPSTLDLLLSTTPNLQSLDYDLFIPANKAPVSLDTLAHALNCVRTTLKHLSIRWEVFHDPNDYFGGVNVSPFGIELTMACTGSLGSLRDYPSLLTLETSLAVLYGQEQETRDTALAEILPRISSASHSWTTSGSSKRSTGVISRCCRSSGST</sequence>
<dbReference type="EMBL" id="WVTA01000006">
    <property type="protein sequence ID" value="KAK3209530.1"/>
    <property type="molecule type" value="Genomic_DNA"/>
</dbReference>
<organism evidence="1 2">
    <name type="scientific">Pseudopithomyces chartarum</name>
    <dbReference type="NCBI Taxonomy" id="1892770"/>
    <lineage>
        <taxon>Eukaryota</taxon>
        <taxon>Fungi</taxon>
        <taxon>Dikarya</taxon>
        <taxon>Ascomycota</taxon>
        <taxon>Pezizomycotina</taxon>
        <taxon>Dothideomycetes</taxon>
        <taxon>Pleosporomycetidae</taxon>
        <taxon>Pleosporales</taxon>
        <taxon>Massarineae</taxon>
        <taxon>Didymosphaeriaceae</taxon>
        <taxon>Pseudopithomyces</taxon>
    </lineage>
</organism>
<name>A0AAN6M0A8_9PLEO</name>
<comment type="caution">
    <text evidence="1">The sequence shown here is derived from an EMBL/GenBank/DDBJ whole genome shotgun (WGS) entry which is preliminary data.</text>
</comment>
<gene>
    <name evidence="1" type="ORF">GRF29_69g2115981</name>
</gene>
<accession>A0AAN6M0A8</accession>
<evidence type="ECO:0000313" key="1">
    <source>
        <dbReference type="EMBL" id="KAK3209530.1"/>
    </source>
</evidence>
<evidence type="ECO:0000313" key="2">
    <source>
        <dbReference type="Proteomes" id="UP001280581"/>
    </source>
</evidence>
<keyword evidence="2" id="KW-1185">Reference proteome</keyword>
<dbReference type="Proteomes" id="UP001280581">
    <property type="component" value="Unassembled WGS sequence"/>
</dbReference>